<protein>
    <submittedName>
        <fullName evidence="1">Very-long-chain enoyl-CoA reductase</fullName>
    </submittedName>
</protein>
<sequence length="116" mass="13131">MKPWTLTLGYLLPSIQKPGKVKGPPNNQRPIALLSTIRKSLSLIKHDRIRPAVEQYLAHSQSGFRPDRSTPDVIWTHKWLAAKINIEAITIKISGIDMSTELDTINREVLLKVLKI</sequence>
<proteinExistence type="predicted"/>
<dbReference type="AlphaFoldDB" id="A0AAV4FFX2"/>
<evidence type="ECO:0000313" key="1">
    <source>
        <dbReference type="EMBL" id="GFR72132.1"/>
    </source>
</evidence>
<reference evidence="1 2" key="1">
    <citation type="journal article" date="2021" name="Elife">
        <title>Chloroplast acquisition without the gene transfer in kleptoplastic sea slugs, Plakobranchus ocellatus.</title>
        <authorList>
            <person name="Maeda T."/>
            <person name="Takahashi S."/>
            <person name="Yoshida T."/>
            <person name="Shimamura S."/>
            <person name="Takaki Y."/>
            <person name="Nagai Y."/>
            <person name="Toyoda A."/>
            <person name="Suzuki Y."/>
            <person name="Arimoto A."/>
            <person name="Ishii H."/>
            <person name="Satoh N."/>
            <person name="Nishiyama T."/>
            <person name="Hasebe M."/>
            <person name="Maruyama T."/>
            <person name="Minagawa J."/>
            <person name="Obokata J."/>
            <person name="Shigenobu S."/>
        </authorList>
    </citation>
    <scope>NUCLEOTIDE SEQUENCE [LARGE SCALE GENOMIC DNA]</scope>
</reference>
<dbReference type="Proteomes" id="UP000762676">
    <property type="component" value="Unassembled WGS sequence"/>
</dbReference>
<keyword evidence="2" id="KW-1185">Reference proteome</keyword>
<gene>
    <name evidence="1" type="ORF">ElyMa_000370700</name>
</gene>
<organism evidence="1 2">
    <name type="scientific">Elysia marginata</name>
    <dbReference type="NCBI Taxonomy" id="1093978"/>
    <lineage>
        <taxon>Eukaryota</taxon>
        <taxon>Metazoa</taxon>
        <taxon>Spiralia</taxon>
        <taxon>Lophotrochozoa</taxon>
        <taxon>Mollusca</taxon>
        <taxon>Gastropoda</taxon>
        <taxon>Heterobranchia</taxon>
        <taxon>Euthyneura</taxon>
        <taxon>Panpulmonata</taxon>
        <taxon>Sacoglossa</taxon>
        <taxon>Placobranchoidea</taxon>
        <taxon>Plakobranchidae</taxon>
        <taxon>Elysia</taxon>
    </lineage>
</organism>
<comment type="caution">
    <text evidence="1">The sequence shown here is derived from an EMBL/GenBank/DDBJ whole genome shotgun (WGS) entry which is preliminary data.</text>
</comment>
<accession>A0AAV4FFX2</accession>
<dbReference type="EMBL" id="BMAT01000732">
    <property type="protein sequence ID" value="GFR72132.1"/>
    <property type="molecule type" value="Genomic_DNA"/>
</dbReference>
<evidence type="ECO:0000313" key="2">
    <source>
        <dbReference type="Proteomes" id="UP000762676"/>
    </source>
</evidence>
<dbReference type="PANTHER" id="PTHR19446">
    <property type="entry name" value="REVERSE TRANSCRIPTASES"/>
    <property type="match status" value="1"/>
</dbReference>
<name>A0AAV4FFX2_9GAST</name>